<keyword evidence="9" id="KW-0030">Aminoacyl-tRNA synthetase</keyword>
<evidence type="ECO:0000256" key="10">
    <source>
        <dbReference type="ARBA" id="ARBA00030865"/>
    </source>
</evidence>
<comment type="similarity">
    <text evidence="2">Belongs to the class-I aminoacyl-tRNA synthetase family. Glutamate--tRNA ligase type 2 subfamily.</text>
</comment>
<dbReference type="GO" id="GO:0017102">
    <property type="term" value="C:methionyl glutamyl tRNA synthetase complex"/>
    <property type="evidence" value="ECO:0007669"/>
    <property type="project" value="TreeGrafter"/>
</dbReference>
<keyword evidence="7" id="KW-0067">ATP-binding</keyword>
<evidence type="ECO:0000313" key="14">
    <source>
        <dbReference type="EMBL" id="GFH13058.1"/>
    </source>
</evidence>
<feature type="non-terminal residue" evidence="14">
    <location>
        <position position="1"/>
    </location>
</feature>
<dbReference type="Proteomes" id="UP000485058">
    <property type="component" value="Unassembled WGS sequence"/>
</dbReference>
<sequence length="179" mass="20225">VVTVPRHKKYPPAGKKAVLQSSTLWLDQVDAKELNEGEEVTLMDWGNAWVRSISKEPETGVVSALSLELHPGGDPKKTRMKLTWLAQSEELVELLLVDFDYLINKRKVEEDDDFMQLVNPTTKFEVPASGDGNMRVLQKGEVIQLERKGYYIVDQPLTKPGKPMVLFCIPDGRTKTMTK</sequence>
<dbReference type="PANTHER" id="PTHR43097">
    <property type="entry name" value="GLUTAMINE-TRNA LIGASE"/>
    <property type="match status" value="1"/>
</dbReference>
<dbReference type="Pfam" id="PF20974">
    <property type="entry name" value="tRNA-synt_1c_C2"/>
    <property type="match status" value="1"/>
</dbReference>
<dbReference type="GO" id="GO:0005829">
    <property type="term" value="C:cytosol"/>
    <property type="evidence" value="ECO:0007669"/>
    <property type="project" value="TreeGrafter"/>
</dbReference>
<dbReference type="SUPFAM" id="SSF50715">
    <property type="entry name" value="Ribosomal protein L25-like"/>
    <property type="match status" value="1"/>
</dbReference>
<keyword evidence="6" id="KW-0547">Nucleotide-binding</keyword>
<gene>
    <name evidence="14" type="ORF">HaLaN_08863</name>
</gene>
<dbReference type="InterPro" id="IPR011035">
    <property type="entry name" value="Ribosomal_bL25/Gln-tRNA_synth"/>
</dbReference>
<dbReference type="FunFam" id="2.40.240.10:FF:000004">
    <property type="entry name" value="Glutamyl-tRNA synthetase, cytoplasmic"/>
    <property type="match status" value="1"/>
</dbReference>
<evidence type="ECO:0000256" key="11">
    <source>
        <dbReference type="ARBA" id="ARBA00048351"/>
    </source>
</evidence>
<evidence type="ECO:0000256" key="3">
    <source>
        <dbReference type="ARBA" id="ARBA00012835"/>
    </source>
</evidence>
<evidence type="ECO:0000259" key="13">
    <source>
        <dbReference type="Pfam" id="PF20974"/>
    </source>
</evidence>
<evidence type="ECO:0000256" key="7">
    <source>
        <dbReference type="ARBA" id="ARBA00022840"/>
    </source>
</evidence>
<evidence type="ECO:0000256" key="5">
    <source>
        <dbReference type="ARBA" id="ARBA00022598"/>
    </source>
</evidence>
<keyword evidence="4" id="KW-0963">Cytoplasm</keyword>
<comment type="caution">
    <text evidence="14">The sequence shown here is derived from an EMBL/GenBank/DDBJ whole genome shotgun (WGS) entry which is preliminary data.</text>
</comment>
<dbReference type="Gene3D" id="2.40.240.10">
    <property type="entry name" value="Ribosomal Protein L25, Chain P"/>
    <property type="match status" value="1"/>
</dbReference>
<evidence type="ECO:0000256" key="1">
    <source>
        <dbReference type="ARBA" id="ARBA00004496"/>
    </source>
</evidence>
<comment type="subcellular location">
    <subcellularLocation>
        <location evidence="1">Cytoplasm</location>
    </subcellularLocation>
</comment>
<dbReference type="InterPro" id="IPR020059">
    <property type="entry name" value="Glu/Gln-tRNA-synth_Ib_codon-bd"/>
</dbReference>
<comment type="catalytic activity">
    <reaction evidence="11">
        <text>tRNA(Glu) + L-glutamate + ATP = L-glutamyl-tRNA(Glu) + AMP + diphosphate</text>
        <dbReference type="Rhea" id="RHEA:23540"/>
        <dbReference type="Rhea" id="RHEA-COMP:9663"/>
        <dbReference type="Rhea" id="RHEA-COMP:9680"/>
        <dbReference type="ChEBI" id="CHEBI:29985"/>
        <dbReference type="ChEBI" id="CHEBI:30616"/>
        <dbReference type="ChEBI" id="CHEBI:33019"/>
        <dbReference type="ChEBI" id="CHEBI:78442"/>
        <dbReference type="ChEBI" id="CHEBI:78520"/>
        <dbReference type="ChEBI" id="CHEBI:456215"/>
        <dbReference type="EC" id="6.1.1.17"/>
    </reaction>
</comment>
<reference evidence="14 15" key="1">
    <citation type="submission" date="2020-02" db="EMBL/GenBank/DDBJ databases">
        <title>Draft genome sequence of Haematococcus lacustris strain NIES-144.</title>
        <authorList>
            <person name="Morimoto D."/>
            <person name="Nakagawa S."/>
            <person name="Yoshida T."/>
            <person name="Sawayama S."/>
        </authorList>
    </citation>
    <scope>NUCLEOTIDE SEQUENCE [LARGE SCALE GENOMIC DNA]</scope>
    <source>
        <strain evidence="14 15">NIES-144</strain>
    </source>
</reference>
<dbReference type="AlphaFoldDB" id="A0A699Z0C4"/>
<keyword evidence="15" id="KW-1185">Reference proteome</keyword>
<dbReference type="PANTHER" id="PTHR43097:SF5">
    <property type="entry name" value="GLUTAMATE--TRNA LIGASE"/>
    <property type="match status" value="1"/>
</dbReference>
<name>A0A699Z0C4_HAELA</name>
<protein>
    <recommendedName>
        <fullName evidence="3">glutamate--tRNA ligase</fullName>
        <ecNumber evidence="3">6.1.1.17</ecNumber>
    </recommendedName>
    <alternativeName>
        <fullName evidence="10">Glutamyl-tRNA synthetase</fullName>
    </alternativeName>
</protein>
<dbReference type="InterPro" id="IPR049437">
    <property type="entry name" value="tRNA-synt_1c_C2"/>
</dbReference>
<proteinExistence type="inferred from homology"/>
<evidence type="ECO:0000256" key="4">
    <source>
        <dbReference type="ARBA" id="ARBA00022490"/>
    </source>
</evidence>
<evidence type="ECO:0000259" key="12">
    <source>
        <dbReference type="Pfam" id="PF03950"/>
    </source>
</evidence>
<feature type="domain" description="Glutamyl/glutaminyl-tRNA synthetase class Ib anti-codon binding" evidence="12">
    <location>
        <begin position="2"/>
        <end position="68"/>
    </location>
</feature>
<keyword evidence="5 14" id="KW-0436">Ligase</keyword>
<keyword evidence="8" id="KW-0648">Protein biosynthesis</keyword>
<feature type="domain" description="tRNA synthetases class I (E and Q) anti-codon binding" evidence="13">
    <location>
        <begin position="81"/>
        <end position="154"/>
    </location>
</feature>
<evidence type="ECO:0000256" key="9">
    <source>
        <dbReference type="ARBA" id="ARBA00023146"/>
    </source>
</evidence>
<evidence type="ECO:0000256" key="2">
    <source>
        <dbReference type="ARBA" id="ARBA00008927"/>
    </source>
</evidence>
<dbReference type="EC" id="6.1.1.17" evidence="3"/>
<dbReference type="GO" id="GO:0004818">
    <property type="term" value="F:glutamate-tRNA ligase activity"/>
    <property type="evidence" value="ECO:0007669"/>
    <property type="project" value="UniProtKB-EC"/>
</dbReference>
<dbReference type="InterPro" id="IPR020056">
    <property type="entry name" value="Rbsml_bL25/Gln-tRNA_synth_N"/>
</dbReference>
<dbReference type="EMBL" id="BLLF01000570">
    <property type="protein sequence ID" value="GFH13058.1"/>
    <property type="molecule type" value="Genomic_DNA"/>
</dbReference>
<organism evidence="14 15">
    <name type="scientific">Haematococcus lacustris</name>
    <name type="common">Green alga</name>
    <name type="synonym">Haematococcus pluvialis</name>
    <dbReference type="NCBI Taxonomy" id="44745"/>
    <lineage>
        <taxon>Eukaryota</taxon>
        <taxon>Viridiplantae</taxon>
        <taxon>Chlorophyta</taxon>
        <taxon>core chlorophytes</taxon>
        <taxon>Chlorophyceae</taxon>
        <taxon>CS clade</taxon>
        <taxon>Chlamydomonadales</taxon>
        <taxon>Haematococcaceae</taxon>
        <taxon>Haematococcus</taxon>
    </lineage>
</organism>
<evidence type="ECO:0000256" key="8">
    <source>
        <dbReference type="ARBA" id="ARBA00022917"/>
    </source>
</evidence>
<dbReference type="GO" id="GO:0005524">
    <property type="term" value="F:ATP binding"/>
    <property type="evidence" value="ECO:0007669"/>
    <property type="project" value="UniProtKB-KW"/>
</dbReference>
<evidence type="ECO:0000256" key="6">
    <source>
        <dbReference type="ARBA" id="ARBA00022741"/>
    </source>
</evidence>
<dbReference type="Pfam" id="PF03950">
    <property type="entry name" value="tRNA-synt_1c_C"/>
    <property type="match status" value="1"/>
</dbReference>
<accession>A0A699Z0C4</accession>
<evidence type="ECO:0000313" key="15">
    <source>
        <dbReference type="Proteomes" id="UP000485058"/>
    </source>
</evidence>
<dbReference type="InterPro" id="IPR050132">
    <property type="entry name" value="Gln/Glu-tRNA_Ligase"/>
</dbReference>
<dbReference type="GO" id="GO:0006424">
    <property type="term" value="P:glutamyl-tRNA aminoacylation"/>
    <property type="evidence" value="ECO:0007669"/>
    <property type="project" value="TreeGrafter"/>
</dbReference>